<evidence type="ECO:0000259" key="1">
    <source>
        <dbReference type="Pfam" id="PF11707"/>
    </source>
</evidence>
<keyword evidence="3" id="KW-1185">Reference proteome</keyword>
<name>A0ABV0MSG4_9TELE</name>
<reference evidence="2 3" key="1">
    <citation type="submission" date="2021-06" db="EMBL/GenBank/DDBJ databases">
        <authorList>
            <person name="Palmer J.M."/>
        </authorList>
    </citation>
    <scope>NUCLEOTIDE SEQUENCE [LARGE SCALE GENOMIC DNA]</scope>
    <source>
        <strain evidence="2 3">GA_2019</strain>
        <tissue evidence="2">Muscle</tissue>
    </source>
</reference>
<proteinExistence type="predicted"/>
<sequence length="445" mass="50417">VVLNKAISKTQKVRFFTPAVLANIASLYKWNGIVDATTDDDTIYETQPEISTIFQTGEMIPLPRLLSMIMVVSLPPVCNKAFFTQGLNVLRDTGVFEYTFTELDLWLDQLARIKPDQQETVIHFLERQYDKELVSSQLPAFHQSIANLHQYYSRWLPQQCREELIVVSALGSIFKHPCLEQWFLALELATLPPHPLKPVSLKRLCAQLTDHILSLLKISAPILDELNHLELISVYLSAIERSALKELVERGFHPAKTYSRSFQALLFLHSYMDSSNLRELVSRLLLLPRESLICPSSEGTQSELSIYGHVALQILTKYYSTSSQNQNTFLTPAHLHGLGTLLLSCSSPELEAFLLQILSSKPGSAKLIHTDVLLHCLRRSLPDSLAISCLLLQNCSFHRLCFEVWCEEPANMEKVSETKAFLPLINTYLQVAQREDPARPKDGVF</sequence>
<gene>
    <name evidence="2" type="ORF">GOODEAATRI_010773</name>
</gene>
<dbReference type="InterPro" id="IPR039844">
    <property type="entry name" value="URB1"/>
</dbReference>
<evidence type="ECO:0000313" key="3">
    <source>
        <dbReference type="Proteomes" id="UP001476798"/>
    </source>
</evidence>
<dbReference type="EMBL" id="JAHRIO010010637">
    <property type="protein sequence ID" value="MEQ2161564.1"/>
    <property type="molecule type" value="Genomic_DNA"/>
</dbReference>
<dbReference type="Pfam" id="PF11707">
    <property type="entry name" value="Npa1"/>
    <property type="match status" value="1"/>
</dbReference>
<accession>A0ABV0MSG4</accession>
<protein>
    <recommendedName>
        <fullName evidence="1">URB1 N-terminal domain-containing protein</fullName>
    </recommendedName>
</protein>
<evidence type="ECO:0000313" key="2">
    <source>
        <dbReference type="EMBL" id="MEQ2161564.1"/>
    </source>
</evidence>
<dbReference type="PANTHER" id="PTHR13500:SF0">
    <property type="entry name" value="NUCLEOLAR PRE-RIBOSOMAL-ASSOCIATED PROTEIN 1"/>
    <property type="match status" value="1"/>
</dbReference>
<feature type="domain" description="URB1 N-terminal" evidence="1">
    <location>
        <begin position="1"/>
        <end position="40"/>
    </location>
</feature>
<comment type="caution">
    <text evidence="2">The sequence shown here is derived from an EMBL/GenBank/DDBJ whole genome shotgun (WGS) entry which is preliminary data.</text>
</comment>
<dbReference type="InterPro" id="IPR021714">
    <property type="entry name" value="URB1_N"/>
</dbReference>
<feature type="non-terminal residue" evidence="2">
    <location>
        <position position="1"/>
    </location>
</feature>
<organism evidence="2 3">
    <name type="scientific">Goodea atripinnis</name>
    <dbReference type="NCBI Taxonomy" id="208336"/>
    <lineage>
        <taxon>Eukaryota</taxon>
        <taxon>Metazoa</taxon>
        <taxon>Chordata</taxon>
        <taxon>Craniata</taxon>
        <taxon>Vertebrata</taxon>
        <taxon>Euteleostomi</taxon>
        <taxon>Actinopterygii</taxon>
        <taxon>Neopterygii</taxon>
        <taxon>Teleostei</taxon>
        <taxon>Neoteleostei</taxon>
        <taxon>Acanthomorphata</taxon>
        <taxon>Ovalentaria</taxon>
        <taxon>Atherinomorphae</taxon>
        <taxon>Cyprinodontiformes</taxon>
        <taxon>Goodeidae</taxon>
        <taxon>Goodea</taxon>
    </lineage>
</organism>
<dbReference type="Proteomes" id="UP001476798">
    <property type="component" value="Unassembled WGS sequence"/>
</dbReference>
<dbReference type="PANTHER" id="PTHR13500">
    <property type="entry name" value="NUCLEOLAR PRERIBOSOMAL-ASSOCIATED PROTEIN 1"/>
    <property type="match status" value="1"/>
</dbReference>